<dbReference type="Pfam" id="PF01797">
    <property type="entry name" value="Y1_Tnp"/>
    <property type="match status" value="1"/>
</dbReference>
<dbReference type="GO" id="GO:0003677">
    <property type="term" value="F:DNA binding"/>
    <property type="evidence" value="ECO:0007669"/>
    <property type="project" value="InterPro"/>
</dbReference>
<evidence type="ECO:0000313" key="4">
    <source>
        <dbReference type="Proteomes" id="UP000093276"/>
    </source>
</evidence>
<gene>
    <name evidence="2" type="ORF">BB050_00459</name>
    <name evidence="3" type="ORF">SAMN02927916_1727</name>
</gene>
<dbReference type="Proteomes" id="UP000093276">
    <property type="component" value="Chromosome"/>
</dbReference>
<keyword evidence="5" id="KW-1185">Reference proteome</keyword>
<sequence>MANTYTQIHIHFVFAVKYRKAMIHKNWKDELFKYISGIIKNNNHKLLAINGVSDHIHILIGIRPMQSISELMKSVKQNSSKWINENKFANSHFEWQEGYGAFSYSKSQLNAVIKYIENQEQHHKKKTFREEYINFLEKFEVDYDEKFIFKELI</sequence>
<dbReference type="PANTHER" id="PTHR33360">
    <property type="entry name" value="TRANSPOSASE FOR INSERTION SEQUENCE ELEMENT IS200"/>
    <property type="match status" value="1"/>
</dbReference>
<name>A0AAC9GGM0_9FLAO</name>
<dbReference type="EMBL" id="FMVC01000002">
    <property type="protein sequence ID" value="SCY28534.1"/>
    <property type="molecule type" value="Genomic_DNA"/>
</dbReference>
<dbReference type="GO" id="GO:0004803">
    <property type="term" value="F:transposase activity"/>
    <property type="evidence" value="ECO:0007669"/>
    <property type="project" value="InterPro"/>
</dbReference>
<evidence type="ECO:0000259" key="1">
    <source>
        <dbReference type="SMART" id="SM01321"/>
    </source>
</evidence>
<dbReference type="Proteomes" id="UP000199307">
    <property type="component" value="Unassembled WGS sequence"/>
</dbReference>
<accession>A0AAC9GGM0</accession>
<dbReference type="SMART" id="SM01321">
    <property type="entry name" value="Y1_Tnp"/>
    <property type="match status" value="1"/>
</dbReference>
<reference evidence="3 5" key="2">
    <citation type="submission" date="2016-10" db="EMBL/GenBank/DDBJ databases">
        <authorList>
            <person name="Varghese N."/>
            <person name="Submissions S."/>
        </authorList>
    </citation>
    <scope>NUCLEOTIDE SEQUENCE [LARGE SCALE GENOMIC DNA]</scope>
    <source>
        <strain evidence="3 5">CGMCC 1.6859</strain>
    </source>
</reference>
<dbReference type="KEGG" id="fjg:BB050_00459"/>
<dbReference type="Gene3D" id="3.30.70.1290">
    <property type="entry name" value="Transposase IS200-like"/>
    <property type="match status" value="1"/>
</dbReference>
<dbReference type="InterPro" id="IPR036515">
    <property type="entry name" value="Transposase_17_sf"/>
</dbReference>
<dbReference type="RefSeq" id="WP_066032445.1">
    <property type="nucleotide sequence ID" value="NZ_CP016907.1"/>
</dbReference>
<evidence type="ECO:0000313" key="2">
    <source>
        <dbReference type="EMBL" id="AOC93615.1"/>
    </source>
</evidence>
<evidence type="ECO:0000313" key="3">
    <source>
        <dbReference type="EMBL" id="SCY28534.1"/>
    </source>
</evidence>
<protein>
    <submittedName>
        <fullName evidence="3">REP element-mobilizing transposase RayT</fullName>
    </submittedName>
    <submittedName>
        <fullName evidence="2">Transposase IS200 like protein</fullName>
    </submittedName>
</protein>
<dbReference type="PANTHER" id="PTHR33360:SF2">
    <property type="entry name" value="TRANSPOSASE FOR INSERTION SEQUENCE ELEMENT IS200"/>
    <property type="match status" value="1"/>
</dbReference>
<dbReference type="InterPro" id="IPR002686">
    <property type="entry name" value="Transposase_17"/>
</dbReference>
<dbReference type="GO" id="GO:0006313">
    <property type="term" value="P:DNA transposition"/>
    <property type="evidence" value="ECO:0007669"/>
    <property type="project" value="InterPro"/>
</dbReference>
<proteinExistence type="predicted"/>
<dbReference type="NCBIfam" id="NF033573">
    <property type="entry name" value="transpos_IS200"/>
    <property type="match status" value="1"/>
</dbReference>
<dbReference type="GeneID" id="32306351"/>
<evidence type="ECO:0000313" key="5">
    <source>
        <dbReference type="Proteomes" id="UP000199307"/>
    </source>
</evidence>
<dbReference type="SUPFAM" id="SSF143422">
    <property type="entry name" value="Transposase IS200-like"/>
    <property type="match status" value="1"/>
</dbReference>
<organism evidence="2 4">
    <name type="scientific">Flavobacterium anhuiense</name>
    <dbReference type="NCBI Taxonomy" id="459526"/>
    <lineage>
        <taxon>Bacteria</taxon>
        <taxon>Pseudomonadati</taxon>
        <taxon>Bacteroidota</taxon>
        <taxon>Flavobacteriia</taxon>
        <taxon>Flavobacteriales</taxon>
        <taxon>Flavobacteriaceae</taxon>
        <taxon>Flavobacterium</taxon>
    </lineage>
</organism>
<dbReference type="AlphaFoldDB" id="A0AAC9GGM0"/>
<dbReference type="EMBL" id="CP016907">
    <property type="protein sequence ID" value="AOC93615.1"/>
    <property type="molecule type" value="Genomic_DNA"/>
</dbReference>
<reference evidence="2 4" key="1">
    <citation type="submission" date="2016-08" db="EMBL/GenBank/DDBJ databases">
        <title>Complete genome sequence of Flavobacterium johnsoniae strain GSE09, a volatile-producing biocontrol agent isolated from cucumber (Cucumis sativus).</title>
        <authorList>
            <person name="Jeong J.-J."/>
            <person name="Oh J.Y."/>
            <person name="Jim Y.J."/>
            <person name="Sang M.K."/>
            <person name="Kim K.D."/>
        </authorList>
    </citation>
    <scope>NUCLEOTIDE SEQUENCE [LARGE SCALE GENOMIC DNA]</scope>
    <source>
        <strain evidence="2 4">GSE09</strain>
    </source>
</reference>
<feature type="domain" description="Transposase IS200-like" evidence="1">
    <location>
        <begin position="5"/>
        <end position="119"/>
    </location>
</feature>